<dbReference type="KEGG" id="osu:NT6N_33000"/>
<evidence type="ECO:0000313" key="6">
    <source>
        <dbReference type="EMBL" id="BDS08260.1"/>
    </source>
</evidence>
<dbReference type="GO" id="GO:0000976">
    <property type="term" value="F:transcription cis-regulatory region binding"/>
    <property type="evidence" value="ECO:0007669"/>
    <property type="project" value="TreeGrafter"/>
</dbReference>
<accession>A0AAT9FQE5</accession>
<dbReference type="PRINTS" id="PR00455">
    <property type="entry name" value="HTHTETR"/>
</dbReference>
<dbReference type="FunFam" id="1.10.10.60:FF:000141">
    <property type="entry name" value="TetR family transcriptional regulator"/>
    <property type="match status" value="1"/>
</dbReference>
<dbReference type="Pfam" id="PF00440">
    <property type="entry name" value="TetR_N"/>
    <property type="match status" value="1"/>
</dbReference>
<dbReference type="AlphaFoldDB" id="A0AAT9FQE5"/>
<evidence type="ECO:0000256" key="2">
    <source>
        <dbReference type="ARBA" id="ARBA00023125"/>
    </source>
</evidence>
<dbReference type="SUPFAM" id="SSF46689">
    <property type="entry name" value="Homeodomain-like"/>
    <property type="match status" value="1"/>
</dbReference>
<feature type="DNA-binding region" description="H-T-H motif" evidence="4">
    <location>
        <begin position="30"/>
        <end position="49"/>
    </location>
</feature>
<dbReference type="InterPro" id="IPR009057">
    <property type="entry name" value="Homeodomain-like_sf"/>
</dbReference>
<organism evidence="6">
    <name type="scientific">Oceaniferula spumae</name>
    <dbReference type="NCBI Taxonomy" id="2979115"/>
    <lineage>
        <taxon>Bacteria</taxon>
        <taxon>Pseudomonadati</taxon>
        <taxon>Verrucomicrobiota</taxon>
        <taxon>Verrucomicrobiia</taxon>
        <taxon>Verrucomicrobiales</taxon>
        <taxon>Verrucomicrobiaceae</taxon>
        <taxon>Oceaniferula</taxon>
    </lineage>
</organism>
<keyword evidence="2 4" id="KW-0238">DNA-binding</keyword>
<evidence type="ECO:0000259" key="5">
    <source>
        <dbReference type="PROSITE" id="PS50977"/>
    </source>
</evidence>
<dbReference type="PROSITE" id="PS50977">
    <property type="entry name" value="HTH_TETR_2"/>
    <property type="match status" value="1"/>
</dbReference>
<dbReference type="EMBL" id="AP026866">
    <property type="protein sequence ID" value="BDS08260.1"/>
    <property type="molecule type" value="Genomic_DNA"/>
</dbReference>
<dbReference type="InterPro" id="IPR050109">
    <property type="entry name" value="HTH-type_TetR-like_transc_reg"/>
</dbReference>
<dbReference type="Pfam" id="PF14246">
    <property type="entry name" value="TetR_C_7"/>
    <property type="match status" value="1"/>
</dbReference>
<dbReference type="Gene3D" id="1.10.357.10">
    <property type="entry name" value="Tetracycline Repressor, domain 2"/>
    <property type="match status" value="1"/>
</dbReference>
<dbReference type="PANTHER" id="PTHR30055:SF224">
    <property type="entry name" value="TRANSCRIPTIONAL REGULATOR TETR FAMILY"/>
    <property type="match status" value="1"/>
</dbReference>
<reference evidence="6" key="1">
    <citation type="submission" date="2024-07" db="EMBL/GenBank/DDBJ databases">
        <title>Complete genome sequence of Verrucomicrobiaceae bacterium NT6N.</title>
        <authorList>
            <person name="Huang C."/>
            <person name="Takami H."/>
            <person name="Hamasaki K."/>
        </authorList>
    </citation>
    <scope>NUCLEOTIDE SEQUENCE</scope>
    <source>
        <strain evidence="6">NT6N</strain>
    </source>
</reference>
<keyword evidence="3" id="KW-0804">Transcription</keyword>
<sequence length="200" mass="22520">MAPTLSQRKRAAIVQAAIEEFHISGYNCSNMDAIAARAKVSKRTVYNHFSSKEALFGEISMQLCESITNVVPEKFDAAVPLRDQLIIYAERKIALCTCPEFVVMAKVTLPERVRNPELAKDAFERIRSGDTGFDRWLESAMDEGMINRTCPLDLRRQFSALLLEFVFWPQFFGVDPMPTKKESKEIAATTVDIFLNGCAS</sequence>
<dbReference type="InterPro" id="IPR001647">
    <property type="entry name" value="HTH_TetR"/>
</dbReference>
<dbReference type="InterPro" id="IPR039536">
    <property type="entry name" value="TetR_C_Proteobacteria"/>
</dbReference>
<gene>
    <name evidence="6" type="ORF">NT6N_33000</name>
</gene>
<protein>
    <submittedName>
        <fullName evidence="6">TetR family transcriptional regulator</fullName>
    </submittedName>
</protein>
<name>A0AAT9FQE5_9BACT</name>
<feature type="domain" description="HTH tetR-type" evidence="5">
    <location>
        <begin position="7"/>
        <end position="67"/>
    </location>
</feature>
<evidence type="ECO:0000256" key="4">
    <source>
        <dbReference type="PROSITE-ProRule" id="PRU00335"/>
    </source>
</evidence>
<evidence type="ECO:0000256" key="3">
    <source>
        <dbReference type="ARBA" id="ARBA00023163"/>
    </source>
</evidence>
<dbReference type="Gene3D" id="1.10.10.60">
    <property type="entry name" value="Homeodomain-like"/>
    <property type="match status" value="1"/>
</dbReference>
<dbReference type="GO" id="GO:0003700">
    <property type="term" value="F:DNA-binding transcription factor activity"/>
    <property type="evidence" value="ECO:0007669"/>
    <property type="project" value="TreeGrafter"/>
</dbReference>
<proteinExistence type="predicted"/>
<dbReference type="PANTHER" id="PTHR30055">
    <property type="entry name" value="HTH-TYPE TRANSCRIPTIONAL REGULATOR RUTR"/>
    <property type="match status" value="1"/>
</dbReference>
<keyword evidence="1" id="KW-0805">Transcription regulation</keyword>
<evidence type="ECO:0000256" key="1">
    <source>
        <dbReference type="ARBA" id="ARBA00023015"/>
    </source>
</evidence>